<sequence length="98" mass="11149">MKHLRLGELSITLSRPRGYHNVYRVQNKYTNAILRVLLPLEPGYNALSIVASLEWARQANSLPVPQVLRGDNSASNTLEFEWILLQYIDGAPLDEDED</sequence>
<gene>
    <name evidence="1" type="ORF">KHLLAP_LOCUS8998</name>
</gene>
<protein>
    <submittedName>
        <fullName evidence="1">Uu.00g135560.m01.CDS01</fullName>
    </submittedName>
</protein>
<comment type="caution">
    <text evidence="1">The sequence shown here is derived from an EMBL/GenBank/DDBJ whole genome shotgun (WGS) entry which is preliminary data.</text>
</comment>
<name>A0AAI8VP42_9PEZI</name>
<keyword evidence="2" id="KW-1185">Reference proteome</keyword>
<dbReference type="EMBL" id="CAUWAG010000012">
    <property type="protein sequence ID" value="CAJ2508530.1"/>
    <property type="molecule type" value="Genomic_DNA"/>
</dbReference>
<evidence type="ECO:0000313" key="2">
    <source>
        <dbReference type="Proteomes" id="UP001295740"/>
    </source>
</evidence>
<reference evidence="1" key="1">
    <citation type="submission" date="2023-10" db="EMBL/GenBank/DDBJ databases">
        <authorList>
            <person name="Hackl T."/>
        </authorList>
    </citation>
    <scope>NUCLEOTIDE SEQUENCE</scope>
</reference>
<organism evidence="1 2">
    <name type="scientific">Anthostomella pinea</name>
    <dbReference type="NCBI Taxonomy" id="933095"/>
    <lineage>
        <taxon>Eukaryota</taxon>
        <taxon>Fungi</taxon>
        <taxon>Dikarya</taxon>
        <taxon>Ascomycota</taxon>
        <taxon>Pezizomycotina</taxon>
        <taxon>Sordariomycetes</taxon>
        <taxon>Xylariomycetidae</taxon>
        <taxon>Xylariales</taxon>
        <taxon>Xylariaceae</taxon>
        <taxon>Anthostomella</taxon>
    </lineage>
</organism>
<dbReference type="Proteomes" id="UP001295740">
    <property type="component" value="Unassembled WGS sequence"/>
</dbReference>
<proteinExistence type="predicted"/>
<accession>A0AAI8VP42</accession>
<dbReference type="AlphaFoldDB" id="A0AAI8VP42"/>
<evidence type="ECO:0000313" key="1">
    <source>
        <dbReference type="EMBL" id="CAJ2508530.1"/>
    </source>
</evidence>